<comment type="caution">
    <text evidence="2">The sequence shown here is derived from an EMBL/GenBank/DDBJ whole genome shotgun (WGS) entry which is preliminary data.</text>
</comment>
<dbReference type="EMBL" id="MTQA01000168">
    <property type="protein sequence ID" value="PNP75521.1"/>
    <property type="molecule type" value="Genomic_DNA"/>
</dbReference>
<evidence type="ECO:0000256" key="1">
    <source>
        <dbReference type="SAM" id="MobiDB-lite"/>
    </source>
</evidence>
<organism evidence="2 3">
    <name type="scientific">Gibberella nygamai</name>
    <name type="common">Bean root rot disease fungus</name>
    <name type="synonym">Fusarium nygamai</name>
    <dbReference type="NCBI Taxonomy" id="42673"/>
    <lineage>
        <taxon>Eukaryota</taxon>
        <taxon>Fungi</taxon>
        <taxon>Dikarya</taxon>
        <taxon>Ascomycota</taxon>
        <taxon>Pezizomycotina</taxon>
        <taxon>Sordariomycetes</taxon>
        <taxon>Hypocreomycetidae</taxon>
        <taxon>Hypocreales</taxon>
        <taxon>Nectriaceae</taxon>
        <taxon>Fusarium</taxon>
        <taxon>Fusarium fujikuroi species complex</taxon>
    </lineage>
</organism>
<evidence type="ECO:0000313" key="3">
    <source>
        <dbReference type="Proteomes" id="UP000236664"/>
    </source>
</evidence>
<feature type="region of interest" description="Disordered" evidence="1">
    <location>
        <begin position="1"/>
        <end position="29"/>
    </location>
</feature>
<protein>
    <submittedName>
        <fullName evidence="2">Uncharacterized protein</fullName>
    </submittedName>
</protein>
<accession>A0A2K0VZR1</accession>
<dbReference type="OrthoDB" id="5430457at2759"/>
<name>A0A2K0VZR1_GIBNY</name>
<dbReference type="Proteomes" id="UP000236664">
    <property type="component" value="Unassembled WGS sequence"/>
</dbReference>
<keyword evidence="3" id="KW-1185">Reference proteome</keyword>
<sequence>MATLSHPPRSTVHQTASPSNTLEQPSTHFRSSLSERSYLGVVTTAAIAIASLARPAQAHVYANRHTGSVSKLN</sequence>
<gene>
    <name evidence="2" type="ORF">FNYG_11150</name>
</gene>
<dbReference type="AlphaFoldDB" id="A0A2K0VZR1"/>
<evidence type="ECO:0000313" key="2">
    <source>
        <dbReference type="EMBL" id="PNP75521.1"/>
    </source>
</evidence>
<proteinExistence type="predicted"/>
<reference evidence="2 3" key="1">
    <citation type="submission" date="2017-06" db="EMBL/GenBank/DDBJ databases">
        <title>Genome of Fusarium nygamai isolate CS10214.</title>
        <authorList>
            <person name="Gardiner D.M."/>
            <person name="Obanor F."/>
            <person name="Kazan K."/>
        </authorList>
    </citation>
    <scope>NUCLEOTIDE SEQUENCE [LARGE SCALE GENOMIC DNA]</scope>
    <source>
        <strain evidence="2 3">CS10214</strain>
    </source>
</reference>
<feature type="compositionally biased region" description="Polar residues" evidence="1">
    <location>
        <begin position="11"/>
        <end position="29"/>
    </location>
</feature>